<dbReference type="HAMAP" id="MF_00219">
    <property type="entry name" value="PyrC_classII"/>
    <property type="match status" value="1"/>
</dbReference>
<dbReference type="UniPathway" id="UPA00070">
    <property type="reaction ID" value="UER00117"/>
</dbReference>
<dbReference type="PROSITE" id="PS00483">
    <property type="entry name" value="DIHYDROOROTASE_2"/>
    <property type="match status" value="1"/>
</dbReference>
<sequence length="403" mass="44015">MTDCFNRNLISRSGFTNRPPVVSLDQSRSIMSFPSRVELSPAVDFHVHLRDGAMMKTVVPTIKEGGVDTVYVMPNLVPPITTVSAALEYKKRLQELDPSVNYLMTLYLEPSITPYEIEQAAKAGIYGLKAYPAGVTTNSDAGVVDYEIFYPIFAAMEKHDLVLNLHGEVPSTSPKDFSCDSSKHGEAITVLNAEPRFLPTLLKIHKDFPNLRIVLEHCTTADAVEAVNACGPNVAGTITAHHLWITIDEVAGDAFNFCKPIAKTPRDRLALLKAVVQGGKTGKFFFGSDSAPHPVSSKTGIKKAAAGCFTQGWCAQLVVGAVEEAVAQGWLTKEEATPEAIDEFLSQRGRAFYKLGDHSSSTARIVLEKENAQVVPDIIKGEEGIEVVPFRRGQNVWNLTWKA</sequence>
<dbReference type="Proteomes" id="UP000242877">
    <property type="component" value="Unassembled WGS sequence"/>
</dbReference>
<evidence type="ECO:0000256" key="6">
    <source>
        <dbReference type="ARBA" id="ARBA00022801"/>
    </source>
</evidence>
<dbReference type="EMBL" id="AZGZ01000006">
    <property type="protein sequence ID" value="KZZ94452.1"/>
    <property type="molecule type" value="Genomic_DNA"/>
</dbReference>
<evidence type="ECO:0000256" key="8">
    <source>
        <dbReference type="ARBA" id="ARBA00022975"/>
    </source>
</evidence>
<evidence type="ECO:0000256" key="4">
    <source>
        <dbReference type="ARBA" id="ARBA00012860"/>
    </source>
</evidence>
<keyword evidence="6" id="KW-0378">Hydrolase</keyword>
<dbReference type="AlphaFoldDB" id="A0A162IHV9"/>
<dbReference type="VEuPathDB" id="FungiDB:AAP_01752"/>
<feature type="domain" description="Amidohydrolase-related" evidence="9">
    <location>
        <begin position="115"/>
        <end position="289"/>
    </location>
</feature>
<protein>
    <recommendedName>
        <fullName evidence="4">dihydroorotase</fullName>
        <ecNumber evidence="4">3.5.2.3</ecNumber>
    </recommendedName>
</protein>
<keyword evidence="5" id="KW-0479">Metal-binding</keyword>
<evidence type="ECO:0000313" key="11">
    <source>
        <dbReference type="Proteomes" id="UP000242877"/>
    </source>
</evidence>
<dbReference type="GO" id="GO:0044205">
    <property type="term" value="P:'de novo' UMP biosynthetic process"/>
    <property type="evidence" value="ECO:0007669"/>
    <property type="project" value="UniProtKB-UniPathway"/>
</dbReference>
<accession>A0A162IHV9</accession>
<dbReference type="GO" id="GO:0006207">
    <property type="term" value="P:'de novo' pyrimidine nucleobase biosynthetic process"/>
    <property type="evidence" value="ECO:0007669"/>
    <property type="project" value="EnsemblFungi"/>
</dbReference>
<dbReference type="InterPro" id="IPR006680">
    <property type="entry name" value="Amidohydro-rel"/>
</dbReference>
<keyword evidence="7" id="KW-0862">Zinc</keyword>
<gene>
    <name evidence="10" type="ORF">AAP_01752</name>
</gene>
<dbReference type="PANTHER" id="PTHR43137">
    <property type="entry name" value="DIHYDROOROTASE"/>
    <property type="match status" value="1"/>
</dbReference>
<dbReference type="Pfam" id="PF04909">
    <property type="entry name" value="Amidohydro_2"/>
    <property type="match status" value="1"/>
</dbReference>
<dbReference type="InterPro" id="IPR032466">
    <property type="entry name" value="Metal_Hydrolase"/>
</dbReference>
<dbReference type="FunFam" id="3.20.20.140:FF:000041">
    <property type="entry name" value="Dihydroorotase, variant"/>
    <property type="match status" value="1"/>
</dbReference>
<dbReference type="PROSITE" id="PS00482">
    <property type="entry name" value="DIHYDROOROTASE_1"/>
    <property type="match status" value="1"/>
</dbReference>
<dbReference type="OrthoDB" id="1670005at2759"/>
<proteinExistence type="inferred from homology"/>
<dbReference type="InterPro" id="IPR004721">
    <property type="entry name" value="DHOdimr"/>
</dbReference>
<organism evidence="10 11">
    <name type="scientific">Ascosphaera apis ARSEF 7405</name>
    <dbReference type="NCBI Taxonomy" id="392613"/>
    <lineage>
        <taxon>Eukaryota</taxon>
        <taxon>Fungi</taxon>
        <taxon>Dikarya</taxon>
        <taxon>Ascomycota</taxon>
        <taxon>Pezizomycotina</taxon>
        <taxon>Eurotiomycetes</taxon>
        <taxon>Eurotiomycetidae</taxon>
        <taxon>Onygenales</taxon>
        <taxon>Ascosphaeraceae</taxon>
        <taxon>Ascosphaera</taxon>
    </lineage>
</organism>
<comment type="similarity">
    <text evidence="3">Belongs to the metallo-dependent hydrolases superfamily. DHOase family. Class II DHOase subfamily.</text>
</comment>
<evidence type="ECO:0000256" key="3">
    <source>
        <dbReference type="ARBA" id="ARBA00005631"/>
    </source>
</evidence>
<comment type="pathway">
    <text evidence="2">Pyrimidine metabolism; UMP biosynthesis via de novo pathway; (S)-dihydroorotate from bicarbonate: step 3/3.</text>
</comment>
<dbReference type="SUPFAM" id="SSF51556">
    <property type="entry name" value="Metallo-dependent hydrolases"/>
    <property type="match status" value="1"/>
</dbReference>
<dbReference type="Gene3D" id="3.20.20.140">
    <property type="entry name" value="Metal-dependent hydrolases"/>
    <property type="match status" value="1"/>
</dbReference>
<evidence type="ECO:0000256" key="2">
    <source>
        <dbReference type="ARBA" id="ARBA00004880"/>
    </source>
</evidence>
<dbReference type="EC" id="3.5.2.3" evidence="4"/>
<name>A0A162IHV9_9EURO</name>
<evidence type="ECO:0000259" key="9">
    <source>
        <dbReference type="Pfam" id="PF04909"/>
    </source>
</evidence>
<dbReference type="PANTHER" id="PTHR43137:SF1">
    <property type="entry name" value="DIHYDROOROTASE"/>
    <property type="match status" value="1"/>
</dbReference>
<dbReference type="GO" id="GO:0046872">
    <property type="term" value="F:metal ion binding"/>
    <property type="evidence" value="ECO:0007669"/>
    <property type="project" value="UniProtKB-KW"/>
</dbReference>
<keyword evidence="8" id="KW-0665">Pyrimidine biosynthesis</keyword>
<keyword evidence="11" id="KW-1185">Reference proteome</keyword>
<dbReference type="GO" id="GO:0005737">
    <property type="term" value="C:cytoplasm"/>
    <property type="evidence" value="ECO:0007669"/>
    <property type="project" value="TreeGrafter"/>
</dbReference>
<evidence type="ECO:0000256" key="1">
    <source>
        <dbReference type="ARBA" id="ARBA00001947"/>
    </source>
</evidence>
<evidence type="ECO:0000256" key="5">
    <source>
        <dbReference type="ARBA" id="ARBA00022723"/>
    </source>
</evidence>
<evidence type="ECO:0000313" key="10">
    <source>
        <dbReference type="EMBL" id="KZZ94452.1"/>
    </source>
</evidence>
<evidence type="ECO:0000256" key="7">
    <source>
        <dbReference type="ARBA" id="ARBA00022833"/>
    </source>
</evidence>
<dbReference type="GO" id="GO:0004151">
    <property type="term" value="F:dihydroorotase activity"/>
    <property type="evidence" value="ECO:0007669"/>
    <property type="project" value="UniProtKB-EC"/>
</dbReference>
<reference evidence="10 11" key="1">
    <citation type="journal article" date="2016" name="Genome Biol. Evol.">
        <title>Divergent and convergent evolution of fungal pathogenicity.</title>
        <authorList>
            <person name="Shang Y."/>
            <person name="Xiao G."/>
            <person name="Zheng P."/>
            <person name="Cen K."/>
            <person name="Zhan S."/>
            <person name="Wang C."/>
        </authorList>
    </citation>
    <scope>NUCLEOTIDE SEQUENCE [LARGE SCALE GENOMIC DNA]</scope>
    <source>
        <strain evidence="10 11">ARSEF 7405</strain>
    </source>
</reference>
<comment type="caution">
    <text evidence="10">The sequence shown here is derived from an EMBL/GenBank/DDBJ whole genome shotgun (WGS) entry which is preliminary data.</text>
</comment>
<dbReference type="InterPro" id="IPR002195">
    <property type="entry name" value="Dihydroorotase_CS"/>
</dbReference>
<comment type="cofactor">
    <cofactor evidence="1">
        <name>Zn(2+)</name>
        <dbReference type="ChEBI" id="CHEBI:29105"/>
    </cofactor>
</comment>
<dbReference type="NCBIfam" id="TIGR00856">
    <property type="entry name" value="pyrC_dimer"/>
    <property type="match status" value="1"/>
</dbReference>